<dbReference type="PANTHER" id="PTHR43037:SF1">
    <property type="entry name" value="BLL1128 PROTEIN"/>
    <property type="match status" value="1"/>
</dbReference>
<evidence type="ECO:0000256" key="1">
    <source>
        <dbReference type="ARBA" id="ARBA00022729"/>
    </source>
</evidence>
<evidence type="ECO:0000256" key="2">
    <source>
        <dbReference type="SAM" id="Phobius"/>
    </source>
</evidence>
<feature type="transmembrane region" description="Helical" evidence="2">
    <location>
        <begin position="21"/>
        <end position="45"/>
    </location>
</feature>
<dbReference type="STRING" id="1043493.SAMN05421637_1808"/>
<accession>A0A1H6Z803</accession>
<gene>
    <name evidence="3" type="ORF">SAMN05421637_1808</name>
</gene>
<protein>
    <submittedName>
        <fullName evidence="3">Polyhydroxybutyrate depolymerase</fullName>
    </submittedName>
</protein>
<dbReference type="Proteomes" id="UP000183315">
    <property type="component" value="Unassembled WGS sequence"/>
</dbReference>
<dbReference type="SUPFAM" id="SSF53474">
    <property type="entry name" value="alpha/beta-Hydrolases"/>
    <property type="match status" value="1"/>
</dbReference>
<dbReference type="Gene3D" id="3.40.50.1820">
    <property type="entry name" value="alpha/beta hydrolase"/>
    <property type="match status" value="1"/>
</dbReference>
<dbReference type="InterPro" id="IPR050955">
    <property type="entry name" value="Plant_Biomass_Hydrol_Est"/>
</dbReference>
<dbReference type="EMBL" id="FNZI01000004">
    <property type="protein sequence ID" value="SEJ45065.1"/>
    <property type="molecule type" value="Genomic_DNA"/>
</dbReference>
<keyword evidence="2" id="KW-1133">Transmembrane helix</keyword>
<proteinExistence type="predicted"/>
<dbReference type="InterPro" id="IPR029058">
    <property type="entry name" value="AB_hydrolase_fold"/>
</dbReference>
<dbReference type="eggNOG" id="COG3509">
    <property type="taxonomic scope" value="Bacteria"/>
</dbReference>
<evidence type="ECO:0000313" key="3">
    <source>
        <dbReference type="EMBL" id="SEJ45065.1"/>
    </source>
</evidence>
<dbReference type="PANTHER" id="PTHR43037">
    <property type="entry name" value="UNNAMED PRODUCT-RELATED"/>
    <property type="match status" value="1"/>
</dbReference>
<keyword evidence="4" id="KW-1185">Reference proteome</keyword>
<sequence>MPDATPATDAPTRRRPRWKKALVFTGSVLGGLVLVGGALGAWFLYAPAPEEPSLAASVERRTLEVDGMTREYVAVVPDDLADDAPVVLAFHGSRMDAEGMRAAAGYRFDELAVERGFIAVYPEGYEQTWHGCRAETPYPARTEDIDDVAFARAVVADVAAIDGASEEQVFATGLSNGGHMSIRLAAEASDLVAGIAPFAAAYPAESNNVCEVSDEAVPTMLVLGTGDPVNPFEGGEAGTFGGSLGEVLSAHESAVTLAVLNDADLTPQVASFTNTDAEGDSDVTLTAFAGEAPVLLFSVEGGGHVVPNPVYTQPRVMGGTTEFLDGPLAVVEFFLGER</sequence>
<reference evidence="4" key="1">
    <citation type="submission" date="2016-10" db="EMBL/GenBank/DDBJ databases">
        <authorList>
            <person name="Varghese N."/>
        </authorList>
    </citation>
    <scope>NUCLEOTIDE SEQUENCE [LARGE SCALE GENOMIC DNA]</scope>
    <source>
        <strain evidence="4">DSM 24868</strain>
    </source>
</reference>
<keyword evidence="1" id="KW-0732">Signal</keyword>
<dbReference type="OrthoDB" id="9767239at2"/>
<keyword evidence="2" id="KW-0812">Transmembrane</keyword>
<keyword evidence="2" id="KW-0472">Membrane</keyword>
<dbReference type="RefSeq" id="WP_052405783.1">
    <property type="nucleotide sequence ID" value="NZ_BBLU01000006.1"/>
</dbReference>
<name>A0A1H6Z803_9MICO</name>
<evidence type="ECO:0000313" key="4">
    <source>
        <dbReference type="Proteomes" id="UP000183315"/>
    </source>
</evidence>
<organism evidence="3 4">
    <name type="scientific">Demequina mangrovi</name>
    <dbReference type="NCBI Taxonomy" id="1043493"/>
    <lineage>
        <taxon>Bacteria</taxon>
        <taxon>Bacillati</taxon>
        <taxon>Actinomycetota</taxon>
        <taxon>Actinomycetes</taxon>
        <taxon>Micrococcales</taxon>
        <taxon>Demequinaceae</taxon>
        <taxon>Demequina</taxon>
    </lineage>
</organism>
<dbReference type="AlphaFoldDB" id="A0A1H6Z803"/>